<evidence type="ECO:0000256" key="4">
    <source>
        <dbReference type="PROSITE-ProRule" id="PRU00091"/>
    </source>
</evidence>
<reference evidence="7 9" key="1">
    <citation type="submission" date="2008-03" db="EMBL/GenBank/DDBJ databases">
        <title>Annotation of Ixodes scapularis.</title>
        <authorList>
            <consortium name="Ixodes scapularis Genome Project Consortium"/>
            <person name="Caler E."/>
            <person name="Hannick L.I."/>
            <person name="Bidwell S."/>
            <person name="Joardar V."/>
            <person name="Thiagarajan M."/>
            <person name="Amedeo P."/>
            <person name="Galinsky K.J."/>
            <person name="Schobel S."/>
            <person name="Inman J."/>
            <person name="Hostetler J."/>
            <person name="Miller J."/>
            <person name="Hammond M."/>
            <person name="Megy K."/>
            <person name="Lawson D."/>
            <person name="Kodira C."/>
            <person name="Sutton G."/>
            <person name="Meyer J."/>
            <person name="Hill C.A."/>
            <person name="Birren B."/>
            <person name="Nene V."/>
            <person name="Collins F."/>
            <person name="Alarcon-Chaidez F."/>
            <person name="Wikel S."/>
            <person name="Strausberg R."/>
        </authorList>
    </citation>
    <scope>NUCLEOTIDE SEQUENCE [LARGE SCALE GENOMIC DNA]</scope>
    <source>
        <strain evidence="9">Wikel</strain>
        <strain evidence="7">Wikel colony</strain>
    </source>
</reference>
<keyword evidence="9" id="KW-1185">Reference proteome</keyword>
<sequence length="215" mass="24264">REQLQAQLSTSQDKAAQFKLALDEERRKCKQQGVEWESEKARYEARLTALSDNLDTFRGDLASERTKREAAEAKLDGISGDKLELEAKLENTLDERRALLDRCLRSEAEVDTLRATTADLRKKLDDSVAALHELGRENQALQMDNAKYQGRKWADDSQVAHCTGCQKQFTVTIRKHHCRNCGNIFCNECSARSATIPSSKKPVRVCDGCFAEVTQ</sequence>
<dbReference type="GO" id="GO:0008270">
    <property type="term" value="F:zinc ion binding"/>
    <property type="evidence" value="ECO:0007669"/>
    <property type="project" value="UniProtKB-KW"/>
</dbReference>
<dbReference type="CDD" id="cd15730">
    <property type="entry name" value="FYVE_EEA1"/>
    <property type="match status" value="1"/>
</dbReference>
<dbReference type="InterPro" id="IPR000306">
    <property type="entry name" value="Znf_FYVE"/>
</dbReference>
<dbReference type="SUPFAM" id="SSF57903">
    <property type="entry name" value="FYVE/PHD zinc finger"/>
    <property type="match status" value="1"/>
</dbReference>
<evidence type="ECO:0000313" key="9">
    <source>
        <dbReference type="Proteomes" id="UP000001555"/>
    </source>
</evidence>
<dbReference type="OrthoDB" id="10018316at2759"/>
<dbReference type="STRING" id="6945.B7PMB7"/>
<dbReference type="EnsemblMetazoa" id="ISCW006459-RA">
    <property type="protein sequence ID" value="ISCW006459-PA"/>
    <property type="gene ID" value="ISCW006459"/>
</dbReference>
<evidence type="ECO:0000256" key="1">
    <source>
        <dbReference type="ARBA" id="ARBA00022723"/>
    </source>
</evidence>
<gene>
    <name evidence="7" type="ORF">IscW_ISCW006459</name>
</gene>
<dbReference type="Proteomes" id="UP000001555">
    <property type="component" value="Unassembled WGS sequence"/>
</dbReference>
<dbReference type="VEuPathDB" id="VectorBase:ISCP_027243"/>
<dbReference type="PROSITE" id="PS50178">
    <property type="entry name" value="ZF_FYVE"/>
    <property type="match status" value="1"/>
</dbReference>
<organism>
    <name type="scientific">Ixodes scapularis</name>
    <name type="common">Black-legged tick</name>
    <name type="synonym">Deer tick</name>
    <dbReference type="NCBI Taxonomy" id="6945"/>
    <lineage>
        <taxon>Eukaryota</taxon>
        <taxon>Metazoa</taxon>
        <taxon>Ecdysozoa</taxon>
        <taxon>Arthropoda</taxon>
        <taxon>Chelicerata</taxon>
        <taxon>Arachnida</taxon>
        <taxon>Acari</taxon>
        <taxon>Parasitiformes</taxon>
        <taxon>Ixodida</taxon>
        <taxon>Ixodoidea</taxon>
        <taxon>Ixodidae</taxon>
        <taxon>Ixodinae</taxon>
        <taxon>Ixodes</taxon>
    </lineage>
</organism>
<dbReference type="AlphaFoldDB" id="B7PMB7"/>
<feature type="non-terminal residue" evidence="7">
    <location>
        <position position="1"/>
    </location>
</feature>
<keyword evidence="10" id="KW-1267">Proteomics identification</keyword>
<name>B7PMB7_IXOSC</name>
<evidence type="ECO:0000313" key="7">
    <source>
        <dbReference type="EMBL" id="EEC07739.1"/>
    </source>
</evidence>
<evidence type="ECO:0007829" key="10">
    <source>
        <dbReference type="PeptideAtlas" id="B7PMB7"/>
    </source>
</evidence>
<dbReference type="Pfam" id="PF01363">
    <property type="entry name" value="FYVE"/>
    <property type="match status" value="1"/>
</dbReference>
<dbReference type="InterPro" id="IPR013083">
    <property type="entry name" value="Znf_RING/FYVE/PHD"/>
</dbReference>
<dbReference type="Gene3D" id="3.30.40.10">
    <property type="entry name" value="Zinc/RING finger domain, C3HC4 (zinc finger)"/>
    <property type="match status" value="1"/>
</dbReference>
<dbReference type="VEuPathDB" id="VectorBase:ISCW006459"/>
<evidence type="ECO:0000256" key="3">
    <source>
        <dbReference type="ARBA" id="ARBA00022833"/>
    </source>
</evidence>
<dbReference type="VEuPathDB" id="VectorBase:ISCI006459"/>
<accession>B7PMB7</accession>
<dbReference type="SUPFAM" id="SSF69979">
    <property type="entry name" value="Eea1 homodimerisation domain"/>
    <property type="match status" value="1"/>
</dbReference>
<evidence type="ECO:0000313" key="8">
    <source>
        <dbReference type="EnsemblMetazoa" id="ISCW006459-PA"/>
    </source>
</evidence>
<dbReference type="InParanoid" id="B7PMB7"/>
<dbReference type="PANTHER" id="PTHR23164">
    <property type="entry name" value="EARLY ENDOSOME ANTIGEN 1"/>
    <property type="match status" value="1"/>
</dbReference>
<dbReference type="Gene3D" id="1.20.5.390">
    <property type="entry name" value="L1 transposable element, trimerization domain"/>
    <property type="match status" value="1"/>
</dbReference>
<dbReference type="InterPro" id="IPR017455">
    <property type="entry name" value="Znf_FYVE-rel"/>
</dbReference>
<dbReference type="InterPro" id="IPR011011">
    <property type="entry name" value="Znf_FYVE_PHD"/>
</dbReference>
<dbReference type="PANTHER" id="PTHR23164:SF30">
    <property type="entry name" value="EARLY ENDOSOME ANTIGEN 1"/>
    <property type="match status" value="1"/>
</dbReference>
<keyword evidence="2 4" id="KW-0863">Zinc-finger</keyword>
<dbReference type="PaxDb" id="6945-B7PMB7"/>
<keyword evidence="5" id="KW-0175">Coiled coil</keyword>
<evidence type="ECO:0000256" key="5">
    <source>
        <dbReference type="SAM" id="Coils"/>
    </source>
</evidence>
<evidence type="ECO:0000259" key="6">
    <source>
        <dbReference type="PROSITE" id="PS50178"/>
    </source>
</evidence>
<proteinExistence type="evidence at protein level"/>
<dbReference type="SMART" id="SM00064">
    <property type="entry name" value="FYVE"/>
    <property type="match status" value="1"/>
</dbReference>
<dbReference type="EMBL" id="ABJB010486855">
    <property type="status" value="NOT_ANNOTATED_CDS"/>
    <property type="molecule type" value="Genomic_DNA"/>
</dbReference>
<keyword evidence="3" id="KW-0862">Zinc</keyword>
<protein>
    <recommendedName>
        <fullName evidence="6">FYVE-type domain-containing protein</fullName>
    </recommendedName>
</protein>
<keyword evidence="1" id="KW-0479">Metal-binding</keyword>
<evidence type="ECO:0000256" key="2">
    <source>
        <dbReference type="ARBA" id="ARBA00022771"/>
    </source>
</evidence>
<dbReference type="EMBL" id="DS746509">
    <property type="protein sequence ID" value="EEC07739.1"/>
    <property type="molecule type" value="Genomic_DNA"/>
</dbReference>
<dbReference type="HOGENOM" id="CLU_085500_1_0_1"/>
<reference evidence="8" key="2">
    <citation type="submission" date="2020-05" db="UniProtKB">
        <authorList>
            <consortium name="EnsemblMetazoa"/>
        </authorList>
    </citation>
    <scope>IDENTIFICATION</scope>
    <source>
        <strain evidence="8">wikel</strain>
    </source>
</reference>
<feature type="coiled-coil region" evidence="5">
    <location>
        <begin position="68"/>
        <end position="102"/>
    </location>
</feature>
<feature type="domain" description="FYVE-type" evidence="6">
    <location>
        <begin position="156"/>
        <end position="214"/>
    </location>
</feature>